<proteinExistence type="predicted"/>
<evidence type="ECO:0000313" key="2">
    <source>
        <dbReference type="Proteomes" id="UP000827976"/>
    </source>
</evidence>
<name>A0ACB7VK87_DIOAL</name>
<comment type="caution">
    <text evidence="1">The sequence shown here is derived from an EMBL/GenBank/DDBJ whole genome shotgun (WGS) entry which is preliminary data.</text>
</comment>
<dbReference type="EMBL" id="CM037018">
    <property type="protein sequence ID" value="KAH7674506.1"/>
    <property type="molecule type" value="Genomic_DNA"/>
</dbReference>
<organism evidence="1 2">
    <name type="scientific">Dioscorea alata</name>
    <name type="common">Purple yam</name>
    <dbReference type="NCBI Taxonomy" id="55571"/>
    <lineage>
        <taxon>Eukaryota</taxon>
        <taxon>Viridiplantae</taxon>
        <taxon>Streptophyta</taxon>
        <taxon>Embryophyta</taxon>
        <taxon>Tracheophyta</taxon>
        <taxon>Spermatophyta</taxon>
        <taxon>Magnoliopsida</taxon>
        <taxon>Liliopsida</taxon>
        <taxon>Dioscoreales</taxon>
        <taxon>Dioscoreaceae</taxon>
        <taxon>Dioscorea</taxon>
    </lineage>
</organism>
<protein>
    <submittedName>
        <fullName evidence="1">Acid proteases protein</fullName>
    </submittedName>
</protein>
<gene>
    <name evidence="1" type="ORF">IHE45_08G078100</name>
</gene>
<dbReference type="Proteomes" id="UP000827976">
    <property type="component" value="Chromosome 8"/>
</dbReference>
<keyword evidence="1" id="KW-0645">Protease</keyword>
<keyword evidence="1" id="KW-0378">Hydrolase</keyword>
<evidence type="ECO:0000313" key="1">
    <source>
        <dbReference type="EMBL" id="KAH7674506.1"/>
    </source>
</evidence>
<sequence length="441" mass="50807">METRNQELKKLEESLKGFLKETVEKHSEKHDKEMQELKERQDREINGIRTLLLNLQPAEKTQSGNTEIASTRTEKELSYLKSICPKLAKLEFPKFDGDHLYDWLFKCKQFFEFDETPDGIKVNIVSLHLEGATLQWHQSYMRSKMGDNTPTFEEYMAQLNIRFGNELHYDPMAELKDLRQTGSFHSYLTKFEELLNRVDLSDDHILSFFMCGLKEEIKDTIRLLSLVNLQEAIRLAKIQEAALDNALRRGRSASRMRNSLPPSNSKRGEQNSANKFQQNYKSSEIKPFKRLSSGELEEKRKKGLCYWCDEKYTVGHSCKLKKLYSLELVGNDETDGEEEIQFYDPKGEAGPSGEASAMISMKALSGIQTLADYNTMRVSGSINGHKVHILIDSGSTHNFIDMFTAKQLGYEIKDHSPMTVVVANEERIKCDQLCPELKWKM</sequence>
<accession>A0ACB7VK87</accession>
<reference evidence="2" key="1">
    <citation type="journal article" date="2022" name="Nat. Commun.">
        <title>Chromosome evolution and the genetic basis of agronomically important traits in greater yam.</title>
        <authorList>
            <person name="Bredeson J.V."/>
            <person name="Lyons J.B."/>
            <person name="Oniyinde I.O."/>
            <person name="Okereke N.R."/>
            <person name="Kolade O."/>
            <person name="Nnabue I."/>
            <person name="Nwadili C.O."/>
            <person name="Hribova E."/>
            <person name="Parker M."/>
            <person name="Nwogha J."/>
            <person name="Shu S."/>
            <person name="Carlson J."/>
            <person name="Kariba R."/>
            <person name="Muthemba S."/>
            <person name="Knop K."/>
            <person name="Barton G.J."/>
            <person name="Sherwood A.V."/>
            <person name="Lopez-Montes A."/>
            <person name="Asiedu R."/>
            <person name="Jamnadass R."/>
            <person name="Muchugi A."/>
            <person name="Goodstein D."/>
            <person name="Egesi C.N."/>
            <person name="Featherston J."/>
            <person name="Asfaw A."/>
            <person name="Simpson G.G."/>
            <person name="Dolezel J."/>
            <person name="Hendre P.S."/>
            <person name="Van Deynze A."/>
            <person name="Kumar P.L."/>
            <person name="Obidiegwu J.E."/>
            <person name="Bhattacharjee R."/>
            <person name="Rokhsar D.S."/>
        </authorList>
    </citation>
    <scope>NUCLEOTIDE SEQUENCE [LARGE SCALE GENOMIC DNA]</scope>
    <source>
        <strain evidence="2">cv. TDa95/00328</strain>
    </source>
</reference>
<keyword evidence="2" id="KW-1185">Reference proteome</keyword>